<feature type="chain" id="PRO_5012266888" evidence="2">
    <location>
        <begin position="24"/>
        <end position="607"/>
    </location>
</feature>
<keyword evidence="2" id="KW-0732">Signal</keyword>
<protein>
    <submittedName>
        <fullName evidence="3">Uncharacterized protein</fullName>
    </submittedName>
</protein>
<dbReference type="AlphaFoldDB" id="A0A267EV29"/>
<gene>
    <name evidence="3" type="ORF">BOX15_Mlig024534g2</name>
</gene>
<reference evidence="3 4" key="1">
    <citation type="submission" date="2017-06" db="EMBL/GenBank/DDBJ databases">
        <title>A platform for efficient transgenesis in Macrostomum lignano, a flatworm model organism for stem cell research.</title>
        <authorList>
            <person name="Berezikov E."/>
        </authorList>
    </citation>
    <scope>NUCLEOTIDE SEQUENCE [LARGE SCALE GENOMIC DNA]</scope>
    <source>
        <strain evidence="3">DV1</strain>
        <tissue evidence="3">Whole organism</tissue>
    </source>
</reference>
<name>A0A267EV29_9PLAT</name>
<evidence type="ECO:0000256" key="1">
    <source>
        <dbReference type="SAM" id="MobiDB-lite"/>
    </source>
</evidence>
<accession>A0A267EV29</accession>
<keyword evidence="4" id="KW-1185">Reference proteome</keyword>
<organism evidence="3 4">
    <name type="scientific">Macrostomum lignano</name>
    <dbReference type="NCBI Taxonomy" id="282301"/>
    <lineage>
        <taxon>Eukaryota</taxon>
        <taxon>Metazoa</taxon>
        <taxon>Spiralia</taxon>
        <taxon>Lophotrochozoa</taxon>
        <taxon>Platyhelminthes</taxon>
        <taxon>Rhabditophora</taxon>
        <taxon>Macrostomorpha</taxon>
        <taxon>Macrostomida</taxon>
        <taxon>Macrostomidae</taxon>
        <taxon>Macrostomum</taxon>
    </lineage>
</organism>
<evidence type="ECO:0000313" key="4">
    <source>
        <dbReference type="Proteomes" id="UP000215902"/>
    </source>
</evidence>
<dbReference type="InterPro" id="IPR008996">
    <property type="entry name" value="IL1/FGF"/>
</dbReference>
<sequence>MIPINLYALFVAALATNYCCLVAKPIAPATTTQASLERLIIVPASKYRRSPSEVAIGITTGRAEILQLTIRGKSLTLEINRRNEVIASIRLDPVPGNALEIQMVLDPVTHDKLRLPIDFLFPPAPNEYKFLIRGYFNQRYICMNSEGFVHTVMKQDGKLPEDCLWRGLILPRQLPKTDQAHQQFSFYQAFYPDVSETGSGNSTRTRWYLGFKPNAAHAARGGRLRGGARVRFHAVPYRPAFNLGDFPDEQPAVPSPSASHSAALKIGDKSVKLSNSTLVQAAIKHVNEKFAPEDCNRAKSLIQSVINHRSRRLSGVLRQLRQLRRALKRRAQQAGLSTADIAAGEKALNGYLREVTYHFLYNRGRCVREELAVTFQSAAVADLVMNLQSRRSSSRLLCRKVRQRSQVRAHKRRFRRHQRNLRKFFRDKLGVRAGFEGGRKPKVLNLFRTELNVSLPSMRTIQEARLWRRVKKQVLSALKQDMAVNELGDEMRSFYFKDKLKQLETVDAAKFILLLKQKRTAGKVLKSQPASAETEPRQSSSSRVRRRRQRRQRRQRRLRHRHAARHRSLVNRADFEQLLQKYADFPSFYFDLRCNELPIDRSGPPVR</sequence>
<dbReference type="SUPFAM" id="SSF50353">
    <property type="entry name" value="Cytokine"/>
    <property type="match status" value="1"/>
</dbReference>
<evidence type="ECO:0000256" key="2">
    <source>
        <dbReference type="SAM" id="SignalP"/>
    </source>
</evidence>
<proteinExistence type="predicted"/>
<comment type="caution">
    <text evidence="3">The sequence shown here is derived from an EMBL/GenBank/DDBJ whole genome shotgun (WGS) entry which is preliminary data.</text>
</comment>
<feature type="signal peptide" evidence="2">
    <location>
        <begin position="1"/>
        <end position="23"/>
    </location>
</feature>
<feature type="region of interest" description="Disordered" evidence="1">
    <location>
        <begin position="524"/>
        <end position="565"/>
    </location>
</feature>
<evidence type="ECO:0000313" key="3">
    <source>
        <dbReference type="EMBL" id="PAA64592.1"/>
    </source>
</evidence>
<feature type="compositionally biased region" description="Basic residues" evidence="1">
    <location>
        <begin position="543"/>
        <end position="565"/>
    </location>
</feature>
<dbReference type="Proteomes" id="UP000215902">
    <property type="component" value="Unassembled WGS sequence"/>
</dbReference>
<dbReference type="EMBL" id="NIVC01001737">
    <property type="protein sequence ID" value="PAA64592.1"/>
    <property type="molecule type" value="Genomic_DNA"/>
</dbReference>